<proteinExistence type="inferred from homology"/>
<reference evidence="9 10" key="1">
    <citation type="submission" date="2020-07" db="EMBL/GenBank/DDBJ databases">
        <title>Sequencing the genomes of 1000 actinobacteria strains.</title>
        <authorList>
            <person name="Klenk H.-P."/>
        </authorList>
    </citation>
    <scope>NUCLEOTIDE SEQUENCE [LARGE SCALE GENOMIC DNA]</scope>
    <source>
        <strain evidence="9 10">DSM 22083</strain>
    </source>
</reference>
<comment type="caution">
    <text evidence="9">The sequence shown here is derived from an EMBL/GenBank/DDBJ whole genome shotgun (WGS) entry which is preliminary data.</text>
</comment>
<dbReference type="RefSeq" id="WP_179748474.1">
    <property type="nucleotide sequence ID" value="NZ_JACCBU010000001.1"/>
</dbReference>
<dbReference type="Gene3D" id="2.60.120.200">
    <property type="match status" value="1"/>
</dbReference>
<evidence type="ECO:0000313" key="9">
    <source>
        <dbReference type="EMBL" id="NYE69594.1"/>
    </source>
</evidence>
<dbReference type="InterPro" id="IPR041542">
    <property type="entry name" value="GH43_C2"/>
</dbReference>
<name>A0A7Y9I3L8_9ACTN</name>
<dbReference type="Gene3D" id="2.115.10.20">
    <property type="entry name" value="Glycosyl hydrolase domain, family 43"/>
    <property type="match status" value="1"/>
</dbReference>
<organism evidence="9 10">
    <name type="scientific">Microlunatus parietis</name>
    <dbReference type="NCBI Taxonomy" id="682979"/>
    <lineage>
        <taxon>Bacteria</taxon>
        <taxon>Bacillati</taxon>
        <taxon>Actinomycetota</taxon>
        <taxon>Actinomycetes</taxon>
        <taxon>Propionibacteriales</taxon>
        <taxon>Propionibacteriaceae</taxon>
        <taxon>Microlunatus</taxon>
    </lineage>
</organism>
<feature type="active site" description="Proton acceptor" evidence="4">
    <location>
        <position position="15"/>
    </location>
</feature>
<dbReference type="GO" id="GO:0004553">
    <property type="term" value="F:hydrolase activity, hydrolyzing O-glycosyl compounds"/>
    <property type="evidence" value="ECO:0007669"/>
    <property type="project" value="InterPro"/>
</dbReference>
<accession>A0A7Y9I3L8</accession>
<dbReference type="InterPro" id="IPR051795">
    <property type="entry name" value="Glycosyl_Hydrlase_43"/>
</dbReference>
<evidence type="ECO:0000256" key="1">
    <source>
        <dbReference type="ARBA" id="ARBA00009865"/>
    </source>
</evidence>
<evidence type="ECO:0000259" key="8">
    <source>
        <dbReference type="Pfam" id="PF17851"/>
    </source>
</evidence>
<dbReference type="Pfam" id="PF17851">
    <property type="entry name" value="GH43_C2"/>
    <property type="match status" value="1"/>
</dbReference>
<feature type="active site" description="Proton donor" evidence="4">
    <location>
        <position position="183"/>
    </location>
</feature>
<dbReference type="PANTHER" id="PTHR42812:SF12">
    <property type="entry name" value="BETA-XYLOSIDASE-RELATED"/>
    <property type="match status" value="1"/>
</dbReference>
<dbReference type="Pfam" id="PF04616">
    <property type="entry name" value="Glyco_hydro_43"/>
    <property type="match status" value="1"/>
</dbReference>
<feature type="region of interest" description="Disordered" evidence="7">
    <location>
        <begin position="281"/>
        <end position="303"/>
    </location>
</feature>
<evidence type="ECO:0000256" key="7">
    <source>
        <dbReference type="SAM" id="MobiDB-lite"/>
    </source>
</evidence>
<dbReference type="Proteomes" id="UP000569914">
    <property type="component" value="Unassembled WGS sequence"/>
</dbReference>
<evidence type="ECO:0000256" key="5">
    <source>
        <dbReference type="PIRSR" id="PIRSR606710-2"/>
    </source>
</evidence>
<feature type="site" description="Important for catalytic activity, responsible for pKa modulation of the active site Glu and correct orientation of both the proton donor and substrate" evidence="5">
    <location>
        <position position="123"/>
    </location>
</feature>
<dbReference type="GO" id="GO:0005975">
    <property type="term" value="P:carbohydrate metabolic process"/>
    <property type="evidence" value="ECO:0007669"/>
    <property type="project" value="InterPro"/>
</dbReference>
<dbReference type="SUPFAM" id="SSF75005">
    <property type="entry name" value="Arabinanase/levansucrase/invertase"/>
    <property type="match status" value="1"/>
</dbReference>
<evidence type="ECO:0000313" key="10">
    <source>
        <dbReference type="Proteomes" id="UP000569914"/>
    </source>
</evidence>
<dbReference type="EMBL" id="JACCBU010000001">
    <property type="protein sequence ID" value="NYE69594.1"/>
    <property type="molecule type" value="Genomic_DNA"/>
</dbReference>
<dbReference type="AlphaFoldDB" id="A0A7Y9I3L8"/>
<evidence type="ECO:0000256" key="6">
    <source>
        <dbReference type="RuleBase" id="RU361187"/>
    </source>
</evidence>
<feature type="domain" description="Beta-xylosidase C-terminal Concanavalin A-like" evidence="8">
    <location>
        <begin position="305"/>
        <end position="496"/>
    </location>
</feature>
<keyword evidence="10" id="KW-1185">Reference proteome</keyword>
<protein>
    <submittedName>
        <fullName evidence="9">Beta-xylosidase</fullName>
    </submittedName>
</protein>
<dbReference type="PANTHER" id="PTHR42812">
    <property type="entry name" value="BETA-XYLOSIDASE"/>
    <property type="match status" value="1"/>
</dbReference>
<dbReference type="CDD" id="cd09001">
    <property type="entry name" value="GH43_FsAxh1-like"/>
    <property type="match status" value="1"/>
</dbReference>
<dbReference type="InterPro" id="IPR006710">
    <property type="entry name" value="Glyco_hydro_43"/>
</dbReference>
<keyword evidence="2 6" id="KW-0378">Hydrolase</keyword>
<keyword evidence="3 6" id="KW-0326">Glycosidase</keyword>
<sequence length="514" mass="56106">MITYRNPILDADWPDPDVIRVGDTFYLVASSFNRAPGLPLLASPDLINWEPIGHALAAVPPHDHYRLPRHGGGVWAPALRHHDGRFWICYPDPDHGIFMITAERAEGPWSEPQLLYPGRGLIDPCPFWDEDGQAYLVHGWAASRAGINNRVSLCPISPDGTRVLGPSRTVIDGDQLHGYRTLEGPKLYRRDGWYLIFAPAGGVTDGWQSVFRSRSIWGPYEDRIVLAQGGTDINGPHQGAWVDTPAGEDWFVHFSDRGPYGRVVHLQPLRWRADGWPELGRTGEPVREHPAPAGLTPGSDGLARSDDFRSTRLGLLWHWQGNPDDGWADLRGDGLLRLPGYGDDPGNLRDLPRVLGQTLPGGPGTATVRLHLDGAAGTRAGLVVLGERYAWIGLELTGDGPRLVCRTGGASPVEEPLADPVPASATVELRVDWDAEARCRYAFRCVERDREDTGSWVFLDCSFQAVPGRWIGAELGLFATAPFGTEPGGTAAFAAFCHEHRVRRAGSASVGGPG</sequence>
<evidence type="ECO:0000256" key="4">
    <source>
        <dbReference type="PIRSR" id="PIRSR606710-1"/>
    </source>
</evidence>
<dbReference type="SUPFAM" id="SSF49899">
    <property type="entry name" value="Concanavalin A-like lectins/glucanases"/>
    <property type="match status" value="1"/>
</dbReference>
<comment type="similarity">
    <text evidence="1 6">Belongs to the glycosyl hydrolase 43 family.</text>
</comment>
<gene>
    <name evidence="9" type="ORF">BKA15_000923</name>
</gene>
<dbReference type="InterPro" id="IPR013320">
    <property type="entry name" value="ConA-like_dom_sf"/>
</dbReference>
<evidence type="ECO:0000256" key="2">
    <source>
        <dbReference type="ARBA" id="ARBA00022801"/>
    </source>
</evidence>
<evidence type="ECO:0000256" key="3">
    <source>
        <dbReference type="ARBA" id="ARBA00023295"/>
    </source>
</evidence>
<dbReference type="InterPro" id="IPR023296">
    <property type="entry name" value="Glyco_hydro_beta-prop_sf"/>
</dbReference>